<feature type="region of interest" description="Disordered" evidence="1">
    <location>
        <begin position="1"/>
        <end position="40"/>
    </location>
</feature>
<gene>
    <name evidence="3" type="ORF">JOF54_003031</name>
</gene>
<keyword evidence="4" id="KW-1185">Reference proteome</keyword>
<dbReference type="EMBL" id="JAGIOB010000001">
    <property type="protein sequence ID" value="MBP2418109.1"/>
    <property type="molecule type" value="Genomic_DNA"/>
</dbReference>
<evidence type="ECO:0000256" key="1">
    <source>
        <dbReference type="SAM" id="MobiDB-lite"/>
    </source>
</evidence>
<reference evidence="3 4" key="1">
    <citation type="submission" date="2021-03" db="EMBL/GenBank/DDBJ databases">
        <title>Sequencing the genomes of 1000 actinobacteria strains.</title>
        <authorList>
            <person name="Klenk H.-P."/>
        </authorList>
    </citation>
    <scope>NUCLEOTIDE SEQUENCE [LARGE SCALE GENOMIC DNA]</scope>
    <source>
        <strain evidence="3 4">DSM 12936</strain>
    </source>
</reference>
<dbReference type="Proteomes" id="UP000758168">
    <property type="component" value="Unassembled WGS sequence"/>
</dbReference>
<evidence type="ECO:0000313" key="4">
    <source>
        <dbReference type="Proteomes" id="UP000758168"/>
    </source>
</evidence>
<keyword evidence="2" id="KW-0472">Membrane</keyword>
<proteinExistence type="predicted"/>
<comment type="caution">
    <text evidence="3">The sequence shown here is derived from an EMBL/GenBank/DDBJ whole genome shotgun (WGS) entry which is preliminary data.</text>
</comment>
<accession>A0ABS4ZAW8</accession>
<organism evidence="3 4">
    <name type="scientific">Microlunatus capsulatus</name>
    <dbReference type="NCBI Taxonomy" id="99117"/>
    <lineage>
        <taxon>Bacteria</taxon>
        <taxon>Bacillati</taxon>
        <taxon>Actinomycetota</taxon>
        <taxon>Actinomycetes</taxon>
        <taxon>Propionibacteriales</taxon>
        <taxon>Propionibacteriaceae</taxon>
        <taxon>Microlunatus</taxon>
    </lineage>
</organism>
<feature type="transmembrane region" description="Helical" evidence="2">
    <location>
        <begin position="99"/>
        <end position="119"/>
    </location>
</feature>
<name>A0ABS4ZAW8_9ACTN</name>
<feature type="transmembrane region" description="Helical" evidence="2">
    <location>
        <begin position="125"/>
        <end position="144"/>
    </location>
</feature>
<evidence type="ECO:0008006" key="5">
    <source>
        <dbReference type="Google" id="ProtNLM"/>
    </source>
</evidence>
<keyword evidence="2" id="KW-1133">Transmembrane helix</keyword>
<evidence type="ECO:0000256" key="2">
    <source>
        <dbReference type="SAM" id="Phobius"/>
    </source>
</evidence>
<keyword evidence="2" id="KW-0812">Transmembrane</keyword>
<protein>
    <recommendedName>
        <fullName evidence="5">DUF2335 domain-containing protein</fullName>
    </recommendedName>
</protein>
<evidence type="ECO:0000313" key="3">
    <source>
        <dbReference type="EMBL" id="MBP2418109.1"/>
    </source>
</evidence>
<sequence>MSDPSYRPEPSYREPAYRPEQRRPQPPRRPAGRDVGTRTDVAAAWEARRELGAEYEEDIASGLADRVEELVAYRTAELRHRGTAADHDLELERTAQRQGFVLGIISLGVGVPITAISAMNVEPGLLGIAVSWAGIVGVNVAHRLGHRRRR</sequence>
<dbReference type="RefSeq" id="WP_210057349.1">
    <property type="nucleotide sequence ID" value="NZ_BAAAMH010000010.1"/>
</dbReference>
<feature type="compositionally biased region" description="Basic and acidic residues" evidence="1">
    <location>
        <begin position="10"/>
        <end position="23"/>
    </location>
</feature>